<dbReference type="EMBL" id="FPBZ01000029">
    <property type="protein sequence ID" value="SFU77205.1"/>
    <property type="molecule type" value="Genomic_DNA"/>
</dbReference>
<organism evidence="1 2">
    <name type="scientific">Nitrosospira multiformis</name>
    <dbReference type="NCBI Taxonomy" id="1231"/>
    <lineage>
        <taxon>Bacteria</taxon>
        <taxon>Pseudomonadati</taxon>
        <taxon>Pseudomonadota</taxon>
        <taxon>Betaproteobacteria</taxon>
        <taxon>Nitrosomonadales</taxon>
        <taxon>Nitrosomonadaceae</taxon>
        <taxon>Nitrosospira</taxon>
    </lineage>
</organism>
<gene>
    <name evidence="1" type="ORF">SAMN05216417_1297</name>
</gene>
<name>A0A1I7IW83_9PROT</name>
<accession>A0A1I7IW83</accession>
<evidence type="ECO:0000313" key="2">
    <source>
        <dbReference type="Proteomes" id="UP000182649"/>
    </source>
</evidence>
<dbReference type="Proteomes" id="UP000182649">
    <property type="component" value="Unassembled WGS sequence"/>
</dbReference>
<protein>
    <submittedName>
        <fullName evidence="1">Uncharacterized protein</fullName>
    </submittedName>
</protein>
<proteinExistence type="predicted"/>
<dbReference type="AlphaFoldDB" id="A0A1I7IW83"/>
<sequence>MPGVCVCGRGATALNHMPPHSVGCVVNHMQQRYRKRKRCFTVRCHAAVGRVQLAQALIGTAPVLTPWPTARMGL</sequence>
<evidence type="ECO:0000313" key="1">
    <source>
        <dbReference type="EMBL" id="SFU77205.1"/>
    </source>
</evidence>
<reference evidence="1 2" key="1">
    <citation type="submission" date="2016-10" db="EMBL/GenBank/DDBJ databases">
        <authorList>
            <person name="de Groot N.N."/>
        </authorList>
    </citation>
    <scope>NUCLEOTIDE SEQUENCE [LARGE SCALE GENOMIC DNA]</scope>
    <source>
        <strain evidence="1 2">Nl14</strain>
    </source>
</reference>